<feature type="chain" id="PRO_5009857954" description="GH18 domain-containing protein" evidence="1">
    <location>
        <begin position="26"/>
        <end position="591"/>
    </location>
</feature>
<evidence type="ECO:0008006" key="4">
    <source>
        <dbReference type="Google" id="ProtNLM"/>
    </source>
</evidence>
<protein>
    <recommendedName>
        <fullName evidence="4">GH18 domain-containing protein</fullName>
    </recommendedName>
</protein>
<organism evidence="2 3">
    <name type="scientific">Francisella uliginis</name>
    <dbReference type="NCBI Taxonomy" id="573570"/>
    <lineage>
        <taxon>Bacteria</taxon>
        <taxon>Pseudomonadati</taxon>
        <taxon>Pseudomonadota</taxon>
        <taxon>Gammaproteobacteria</taxon>
        <taxon>Thiotrichales</taxon>
        <taxon>Francisellaceae</taxon>
        <taxon>Francisella</taxon>
    </lineage>
</organism>
<accession>A0A1L4BR89</accession>
<keyword evidence="3" id="KW-1185">Reference proteome</keyword>
<proteinExistence type="predicted"/>
<dbReference type="Proteomes" id="UP000184222">
    <property type="component" value="Chromosome"/>
</dbReference>
<dbReference type="RefSeq" id="WP_072711636.1">
    <property type="nucleotide sequence ID" value="NZ_CP016796.1"/>
</dbReference>
<gene>
    <name evidence="2" type="ORF">F7310_02895</name>
</gene>
<name>A0A1L4BR89_9GAMM</name>
<dbReference type="Gene3D" id="3.20.20.80">
    <property type="entry name" value="Glycosidases"/>
    <property type="match status" value="1"/>
</dbReference>
<reference evidence="2 3" key="1">
    <citation type="journal article" date="2016" name="Appl. Environ. Microbiol.">
        <title>Whole genome relationships among Francisella bacteria of diverse origin define new species and provide specific regions for detection.</title>
        <authorList>
            <person name="Challacombe J.F."/>
            <person name="Petersen J.M."/>
            <person name="Gallegos-Graves V."/>
            <person name="Hodge D."/>
            <person name="Pillai S."/>
            <person name="Kuske C.R."/>
        </authorList>
    </citation>
    <scope>NUCLEOTIDE SEQUENCE [LARGE SCALE GENOMIC DNA]</scope>
    <source>
        <strain evidence="3">TX07-7310</strain>
    </source>
</reference>
<dbReference type="OrthoDB" id="5605398at2"/>
<dbReference type="STRING" id="573570.F7310_02895"/>
<keyword evidence="1" id="KW-0732">Signal</keyword>
<sequence length="591" mass="68750">MKIFFNKSLFIFLLIVLFTSGKSMQNTNYNFNKKNILNSSIKNFKNCLYKDTCIVPRHNKIEGPVIAGFLPLWGKSISYNISWHQISTEPIDIKVSKDKEYCNQHHMICKYNVIIAVYLTYTKDRGFELSFRQRNSSSKKIYNRRELKNFINYMRSKGKYVLVSTGGEKSHIDWTTVDLNDLKKIIEDYGFDGLNFDLTETEIPKEKRLSTLATKKIKKLISSLRQKNPNFWLTFSPEWYYIVFPLTKNGKDNIFSNRAYIELINNIGVENINYILLKTYSKRSTNGILSFYKDKYGKNIKITPIDGYDKFLSSLAWALTTKQGYDVNMLKYDLNKPFRVPADKLVLLIPATKGAVDSKMTYIPNKQNINNAISLMKKHKASFAGFAIWDLGFDSTYIEEGDLGENYTHIPWETTDIITDIKLPTSYSNFDEKDIKEAKNPYMKNVTKVVSMDIINYPDDIGLYTEDTIVNYQGSKYKCISSLELKLCNDKKYIPNGFLGNLVWHRLDNVNKKRLSNQLNQRQKRISKMPEYPNYIGNYKLGQIVVANQRRFKCVNNKSQQCNSIKYSPIGEKGYIAWKDITKDFDQITNK</sequence>
<dbReference type="KEGG" id="frx:F7310_02895"/>
<dbReference type="SUPFAM" id="SSF51445">
    <property type="entry name" value="(Trans)glycosidases"/>
    <property type="match status" value="1"/>
</dbReference>
<evidence type="ECO:0000256" key="1">
    <source>
        <dbReference type="SAM" id="SignalP"/>
    </source>
</evidence>
<evidence type="ECO:0000313" key="3">
    <source>
        <dbReference type="Proteomes" id="UP000184222"/>
    </source>
</evidence>
<evidence type="ECO:0000313" key="2">
    <source>
        <dbReference type="EMBL" id="API86363.1"/>
    </source>
</evidence>
<dbReference type="EMBL" id="CP016796">
    <property type="protein sequence ID" value="API86363.1"/>
    <property type="molecule type" value="Genomic_DNA"/>
</dbReference>
<dbReference type="InterPro" id="IPR017853">
    <property type="entry name" value="GH"/>
</dbReference>
<dbReference type="AlphaFoldDB" id="A0A1L4BR89"/>
<feature type="signal peptide" evidence="1">
    <location>
        <begin position="1"/>
        <end position="25"/>
    </location>
</feature>